<feature type="non-terminal residue" evidence="1">
    <location>
        <position position="1"/>
    </location>
</feature>
<protein>
    <submittedName>
        <fullName evidence="1">Uncharacterized protein</fullName>
    </submittedName>
</protein>
<accession>A0A382UX78</accession>
<feature type="non-terminal residue" evidence="1">
    <location>
        <position position="38"/>
    </location>
</feature>
<evidence type="ECO:0000313" key="1">
    <source>
        <dbReference type="EMBL" id="SVD38820.1"/>
    </source>
</evidence>
<dbReference type="EMBL" id="UINC01147474">
    <property type="protein sequence ID" value="SVD38820.1"/>
    <property type="molecule type" value="Genomic_DNA"/>
</dbReference>
<reference evidence="1" key="1">
    <citation type="submission" date="2018-05" db="EMBL/GenBank/DDBJ databases">
        <authorList>
            <person name="Lanie J.A."/>
            <person name="Ng W.-L."/>
            <person name="Kazmierczak K.M."/>
            <person name="Andrzejewski T.M."/>
            <person name="Davidsen T.M."/>
            <person name="Wayne K.J."/>
            <person name="Tettelin H."/>
            <person name="Glass J.I."/>
            <person name="Rusch D."/>
            <person name="Podicherti R."/>
            <person name="Tsui H.-C.T."/>
            <person name="Winkler M.E."/>
        </authorList>
    </citation>
    <scope>NUCLEOTIDE SEQUENCE</scope>
</reference>
<dbReference type="AlphaFoldDB" id="A0A382UX78"/>
<proteinExistence type="predicted"/>
<gene>
    <name evidence="1" type="ORF">METZ01_LOCUS391674</name>
</gene>
<name>A0A382UX78_9ZZZZ</name>
<organism evidence="1">
    <name type="scientific">marine metagenome</name>
    <dbReference type="NCBI Taxonomy" id="408172"/>
    <lineage>
        <taxon>unclassified sequences</taxon>
        <taxon>metagenomes</taxon>
        <taxon>ecological metagenomes</taxon>
    </lineage>
</organism>
<sequence>VLYPERVPNSGGFSDLDVWQARRVAAQNLHDLAFYRPA</sequence>